<dbReference type="AlphaFoldDB" id="A0A820N1K6"/>
<evidence type="ECO:0000256" key="1">
    <source>
        <dbReference type="SAM" id="MobiDB-lite"/>
    </source>
</evidence>
<name>A0A820N1K6_9BILA</name>
<gene>
    <name evidence="2" type="ORF">HFQ381_LOCUS18742</name>
</gene>
<dbReference type="EMBL" id="CAJOBO010001468">
    <property type="protein sequence ID" value="CAF4381047.1"/>
    <property type="molecule type" value="Genomic_DNA"/>
</dbReference>
<sequence length="525" mass="60246">MNKKEMSKKYMSTTSSNKADKSTNADKTKEYPLPLVSASLSSPTIKNTVPQKCCIKYLDPQQNYESVTFIWLDPQSQSKDNIVTTLRMINNYVQSYTDSLSCFTSIESSKDKIFFICTSTNIDVISTANAMPNVEAIFILKLDGLAFKTDFVKVIGIYEEQEELVRALKQTLETCQQIRFEEFLFETENTFLWLQLWRDDIMTRKSNIGKQEFMEVTQNYYQYNNKILALIREFGHSYVVADALSWCLRSPFPSRFISHALYSRNMENLNLCRFLINGATRFLQQQPKHKSSTQFYRGMKLHSEFVTSFAKNIGKLMCTSWFFVCTKSRTVALAAAQSPAYRPDLIPVFFKIDCDSKTAYVELFENVSSPVIVFDICTTFRILYVGQDQMVIVKMKIASDDGRKAACEYKKKYESASIEELLDQVACPSKECIVPEQPLKQPAENREHQPSSPPTSKTIPFSSLTYSDRASGASACEECAPTDLTVTEYERIQRLSSCDNIEIVKNTTNKLNRQGVKKWRDYIRQ</sequence>
<protein>
    <submittedName>
        <fullName evidence="2">Uncharacterized protein</fullName>
    </submittedName>
</protein>
<organism evidence="2 3">
    <name type="scientific">Rotaria socialis</name>
    <dbReference type="NCBI Taxonomy" id="392032"/>
    <lineage>
        <taxon>Eukaryota</taxon>
        <taxon>Metazoa</taxon>
        <taxon>Spiralia</taxon>
        <taxon>Gnathifera</taxon>
        <taxon>Rotifera</taxon>
        <taxon>Eurotatoria</taxon>
        <taxon>Bdelloidea</taxon>
        <taxon>Philodinida</taxon>
        <taxon>Philodinidae</taxon>
        <taxon>Rotaria</taxon>
    </lineage>
</organism>
<reference evidence="2" key="1">
    <citation type="submission" date="2021-02" db="EMBL/GenBank/DDBJ databases">
        <authorList>
            <person name="Nowell W R."/>
        </authorList>
    </citation>
    <scope>NUCLEOTIDE SEQUENCE</scope>
</reference>
<feature type="compositionally biased region" description="Basic and acidic residues" evidence="1">
    <location>
        <begin position="18"/>
        <end position="27"/>
    </location>
</feature>
<dbReference type="Proteomes" id="UP000663851">
    <property type="component" value="Unassembled WGS sequence"/>
</dbReference>
<feature type="region of interest" description="Disordered" evidence="1">
    <location>
        <begin position="438"/>
        <end position="461"/>
    </location>
</feature>
<comment type="caution">
    <text evidence="2">The sequence shown here is derived from an EMBL/GenBank/DDBJ whole genome shotgun (WGS) entry which is preliminary data.</text>
</comment>
<accession>A0A820N1K6</accession>
<feature type="region of interest" description="Disordered" evidence="1">
    <location>
        <begin position="1"/>
        <end position="27"/>
    </location>
</feature>
<evidence type="ECO:0000313" key="2">
    <source>
        <dbReference type="EMBL" id="CAF4381047.1"/>
    </source>
</evidence>
<evidence type="ECO:0000313" key="3">
    <source>
        <dbReference type="Proteomes" id="UP000663851"/>
    </source>
</evidence>
<proteinExistence type="predicted"/>